<keyword evidence="2" id="KW-1185">Reference proteome</keyword>
<dbReference type="Pfam" id="PF10043">
    <property type="entry name" value="DUF2279"/>
    <property type="match status" value="1"/>
</dbReference>
<dbReference type="AlphaFoldDB" id="A0A368JTB9"/>
<accession>A0A368JTB9</accession>
<dbReference type="Proteomes" id="UP000253383">
    <property type="component" value="Unassembled WGS sequence"/>
</dbReference>
<proteinExistence type="predicted"/>
<dbReference type="EMBL" id="QOWE01000003">
    <property type="protein sequence ID" value="RCR70919.1"/>
    <property type="molecule type" value="Genomic_DNA"/>
</dbReference>
<comment type="caution">
    <text evidence="1">The sequence shown here is derived from an EMBL/GenBank/DDBJ whole genome shotgun (WGS) entry which is preliminary data.</text>
</comment>
<sequence length="328" mass="37905">MERINKKDGIKEEGRRVSEERMMKWKGIRTIFLLFFLLSSLPPFLPFSFAQDTTSRAAEPCYRCRLRNLLIAETVVYGSTIYGLSRAWYDNPLTNFHFFNDNREWLQIDKVGHMVTAYQIARVSAQAYRWAGLSDRKAAIYAGITGLVFQTPIEILDGFSPEYGFSVGDMIANMAGPALYTGQYLAWGELRIQPKFSFHNTALAKVRPNLLGSSWNERWLKDYNGQTYWLSINPSTFARRDSKLPKWLNIAVGYGIQDMVAAETSKSIELGYRPYRQYYLSLDIDFTRIPTRKKGLKTLFFLLNTLKMPAPTLEYNGRNGFQFHALYF</sequence>
<evidence type="ECO:0000313" key="1">
    <source>
        <dbReference type="EMBL" id="RCR70919.1"/>
    </source>
</evidence>
<dbReference type="InterPro" id="IPR018736">
    <property type="entry name" value="DUF2279_periplasmic_lipo"/>
</dbReference>
<name>A0A368JTB9_9BACT</name>
<reference evidence="1 2" key="1">
    <citation type="submission" date="2018-07" db="EMBL/GenBank/DDBJ databases">
        <title>Genome analysis of Larkinella rosea.</title>
        <authorList>
            <person name="Zhou Z."/>
            <person name="Wang G."/>
        </authorList>
    </citation>
    <scope>NUCLEOTIDE SEQUENCE [LARGE SCALE GENOMIC DNA]</scope>
    <source>
        <strain evidence="2">zzj9</strain>
    </source>
</reference>
<organism evidence="1 2">
    <name type="scientific">Larkinella punicea</name>
    <dbReference type="NCBI Taxonomy" id="2315727"/>
    <lineage>
        <taxon>Bacteria</taxon>
        <taxon>Pseudomonadati</taxon>
        <taxon>Bacteroidota</taxon>
        <taxon>Cytophagia</taxon>
        <taxon>Cytophagales</taxon>
        <taxon>Spirosomataceae</taxon>
        <taxon>Larkinella</taxon>
    </lineage>
</organism>
<protein>
    <submittedName>
        <fullName evidence="1">DUF2279 domain-containing protein</fullName>
    </submittedName>
</protein>
<gene>
    <name evidence="1" type="ORF">DUE52_04855</name>
</gene>
<evidence type="ECO:0000313" key="2">
    <source>
        <dbReference type="Proteomes" id="UP000253383"/>
    </source>
</evidence>
<dbReference type="OrthoDB" id="9803535at2"/>